<keyword evidence="2" id="KW-1133">Transmembrane helix</keyword>
<feature type="region of interest" description="Disordered" evidence="1">
    <location>
        <begin position="465"/>
        <end position="490"/>
    </location>
</feature>
<organism evidence="4">
    <name type="scientific">marine metagenome</name>
    <dbReference type="NCBI Taxonomy" id="408172"/>
    <lineage>
        <taxon>unclassified sequences</taxon>
        <taxon>metagenomes</taxon>
        <taxon>ecological metagenomes</taxon>
    </lineage>
</organism>
<feature type="domain" description="Dynamin N-terminal" evidence="3">
    <location>
        <begin position="43"/>
        <end position="201"/>
    </location>
</feature>
<keyword evidence="2" id="KW-0812">Transmembrane</keyword>
<reference evidence="4" key="1">
    <citation type="submission" date="2018-05" db="EMBL/GenBank/DDBJ databases">
        <authorList>
            <person name="Lanie J.A."/>
            <person name="Ng W.-L."/>
            <person name="Kazmierczak K.M."/>
            <person name="Andrzejewski T.M."/>
            <person name="Davidsen T.M."/>
            <person name="Wayne K.J."/>
            <person name="Tettelin H."/>
            <person name="Glass J.I."/>
            <person name="Rusch D."/>
            <person name="Podicherti R."/>
            <person name="Tsui H.-C.T."/>
            <person name="Winkler M.E."/>
        </authorList>
    </citation>
    <scope>NUCLEOTIDE SEQUENCE</scope>
</reference>
<evidence type="ECO:0000259" key="3">
    <source>
        <dbReference type="Pfam" id="PF00350"/>
    </source>
</evidence>
<dbReference type="PANTHER" id="PTHR43681:SF1">
    <property type="entry name" value="SARCALUMENIN"/>
    <property type="match status" value="1"/>
</dbReference>
<dbReference type="InterPro" id="IPR027417">
    <property type="entry name" value="P-loop_NTPase"/>
</dbReference>
<feature type="transmembrane region" description="Helical" evidence="2">
    <location>
        <begin position="351"/>
        <end position="373"/>
    </location>
</feature>
<evidence type="ECO:0000256" key="1">
    <source>
        <dbReference type="SAM" id="MobiDB-lite"/>
    </source>
</evidence>
<gene>
    <name evidence="4" type="ORF">METZ01_LOCUS85930</name>
</gene>
<dbReference type="Gene3D" id="3.40.50.300">
    <property type="entry name" value="P-loop containing nucleotide triphosphate hydrolases"/>
    <property type="match status" value="1"/>
</dbReference>
<name>A0A381UY71_9ZZZZ</name>
<sequence>MDDLLKLERNVRSIYAKTLSLLASRYRFNLPISDKDVPGSPRVLFLGNHSSGKSSFINYIAGADIQESGMAPTDDGFTLITYGEEEETLDGQTLVSHPELDYQDLASLGPEFLAKLQFKAYPSENLRQLTLIDSPGMIDSASSHQLRSYDFRECVRRFAESADLVLFFFDPDKPGTTGEAVSIFTRQLVGIDHKLLIVLNKVDLFDNIRDFARTYGTLCWNLSKTIPTKDTPRIYTTYLPGFATRPLEGNAKPIPLEDFDISRDEVVAEIMRAPARRADNLVSGLLSQARRLSVHVKVCIEAVTAYRRLVSRLWLAFSGLVMLSAGAAWLTRDWWLQPEWSDAFNEKNWEALTVPGIVLGSAFVGASLFWWFLSLGLRKLRRSIGTEEGVDVFFKRAYRDELSLQKRADLYAIWETTKAGILDIMRAHGLRSLSASISSKTLLHKLEAAIEKDIPALRRKIDLHPEIKAEEPEIPDEETPDQPELSTEEV</sequence>
<evidence type="ECO:0000256" key="2">
    <source>
        <dbReference type="SAM" id="Phobius"/>
    </source>
</evidence>
<dbReference type="EMBL" id="UINC01007394">
    <property type="protein sequence ID" value="SVA33076.1"/>
    <property type="molecule type" value="Genomic_DNA"/>
</dbReference>
<feature type="compositionally biased region" description="Acidic residues" evidence="1">
    <location>
        <begin position="472"/>
        <end position="490"/>
    </location>
</feature>
<proteinExistence type="predicted"/>
<dbReference type="SUPFAM" id="SSF52540">
    <property type="entry name" value="P-loop containing nucleoside triphosphate hydrolases"/>
    <property type="match status" value="1"/>
</dbReference>
<evidence type="ECO:0000313" key="4">
    <source>
        <dbReference type="EMBL" id="SVA33076.1"/>
    </source>
</evidence>
<dbReference type="InterPro" id="IPR045063">
    <property type="entry name" value="Dynamin_N"/>
</dbReference>
<accession>A0A381UY71</accession>
<dbReference type="PANTHER" id="PTHR43681">
    <property type="entry name" value="TRANSMEMBRANE GTPASE FZO"/>
    <property type="match status" value="1"/>
</dbReference>
<protein>
    <recommendedName>
        <fullName evidence="3">Dynamin N-terminal domain-containing protein</fullName>
    </recommendedName>
</protein>
<dbReference type="AlphaFoldDB" id="A0A381UY71"/>
<dbReference type="InterPro" id="IPR051943">
    <property type="entry name" value="TRAFAC_Dynamin-like_GTPase"/>
</dbReference>
<feature type="transmembrane region" description="Helical" evidence="2">
    <location>
        <begin position="313"/>
        <end position="331"/>
    </location>
</feature>
<dbReference type="Pfam" id="PF00350">
    <property type="entry name" value="Dynamin_N"/>
    <property type="match status" value="1"/>
</dbReference>
<keyword evidence="2" id="KW-0472">Membrane</keyword>